<evidence type="ECO:0000256" key="1">
    <source>
        <dbReference type="SAM" id="Phobius"/>
    </source>
</evidence>
<keyword evidence="1" id="KW-0812">Transmembrane</keyword>
<dbReference type="Proteomes" id="UP000563426">
    <property type="component" value="Unassembled WGS sequence"/>
</dbReference>
<keyword evidence="1" id="KW-1133">Transmembrane helix</keyword>
<proteinExistence type="predicted"/>
<feature type="domain" description="CHASE2" evidence="2">
    <location>
        <begin position="28"/>
        <end position="140"/>
    </location>
</feature>
<name>A0A7Y4KTU9_9BACT</name>
<comment type="caution">
    <text evidence="3">The sequence shown here is derived from an EMBL/GenBank/DDBJ whole genome shotgun (WGS) entry which is preliminary data.</text>
</comment>
<dbReference type="AlphaFoldDB" id="A0A7Y4KTU9"/>
<organism evidence="3 4">
    <name type="scientific">Corallococcus exercitus</name>
    <dbReference type="NCBI Taxonomy" id="2316736"/>
    <lineage>
        <taxon>Bacteria</taxon>
        <taxon>Pseudomonadati</taxon>
        <taxon>Myxococcota</taxon>
        <taxon>Myxococcia</taxon>
        <taxon>Myxococcales</taxon>
        <taxon>Cystobacterineae</taxon>
        <taxon>Myxococcaceae</taxon>
        <taxon>Corallococcus</taxon>
    </lineage>
</organism>
<dbReference type="EMBL" id="JABFJV010000374">
    <property type="protein sequence ID" value="NOK38854.1"/>
    <property type="molecule type" value="Genomic_DNA"/>
</dbReference>
<dbReference type="InterPro" id="IPR007890">
    <property type="entry name" value="CHASE2"/>
</dbReference>
<sequence>MTGETWKTIQERWRRHGLQMIGIALVATLVAWASEGSLLMEAAEHGAYDRALRAYTGGRGKSEQVVVVAIDQGTIDEISRDTQLQTNFGNWPYTRTLWARIAQELKSSGARAVLFDAVMDERASDESADLGFAQVLRETGLPFYVGMVSSGTAKPLVRADFQAPVPLK</sequence>
<keyword evidence="4" id="KW-1185">Reference proteome</keyword>
<evidence type="ECO:0000313" key="4">
    <source>
        <dbReference type="Proteomes" id="UP000563426"/>
    </source>
</evidence>
<accession>A0A7Y4KTU9</accession>
<keyword evidence="1" id="KW-0472">Membrane</keyword>
<gene>
    <name evidence="3" type="ORF">HMI49_37270</name>
</gene>
<feature type="non-terminal residue" evidence="3">
    <location>
        <position position="168"/>
    </location>
</feature>
<dbReference type="Pfam" id="PF05226">
    <property type="entry name" value="CHASE2"/>
    <property type="match status" value="1"/>
</dbReference>
<feature type="transmembrane region" description="Helical" evidence="1">
    <location>
        <begin position="21"/>
        <end position="40"/>
    </location>
</feature>
<evidence type="ECO:0000313" key="3">
    <source>
        <dbReference type="EMBL" id="NOK38854.1"/>
    </source>
</evidence>
<dbReference type="RefSeq" id="WP_171438328.1">
    <property type="nucleotide sequence ID" value="NZ_JABFJV010000374.1"/>
</dbReference>
<protein>
    <submittedName>
        <fullName evidence="3">CHASE2 domain-containing protein</fullName>
    </submittedName>
</protein>
<reference evidence="3 4" key="1">
    <citation type="submission" date="2020-05" db="EMBL/GenBank/DDBJ databases">
        <authorList>
            <person name="Whitworth D."/>
        </authorList>
    </citation>
    <scope>NUCLEOTIDE SEQUENCE [LARGE SCALE GENOMIC DNA]</scope>
    <source>
        <strain evidence="3 4">AB043B</strain>
    </source>
</reference>
<evidence type="ECO:0000259" key="2">
    <source>
        <dbReference type="Pfam" id="PF05226"/>
    </source>
</evidence>